<organism evidence="1">
    <name type="scientific">bioreactor metagenome</name>
    <dbReference type="NCBI Taxonomy" id="1076179"/>
    <lineage>
        <taxon>unclassified sequences</taxon>
        <taxon>metagenomes</taxon>
        <taxon>ecological metagenomes</taxon>
    </lineage>
</organism>
<accession>A0A645HXL9</accession>
<reference evidence="1" key="1">
    <citation type="submission" date="2019-08" db="EMBL/GenBank/DDBJ databases">
        <authorList>
            <person name="Kucharzyk K."/>
            <person name="Murdoch R.W."/>
            <person name="Higgins S."/>
            <person name="Loffler F."/>
        </authorList>
    </citation>
    <scope>NUCLEOTIDE SEQUENCE</scope>
</reference>
<sequence>MEPGRIAADCSSGVDQVLFAVAGVDPDYFHFIYLSGRRCHDFGQGLFYIYRGSGLFSLDCPGFFVHAGLDRKLLMLQSYLLNYISDFTGQQPGDINILHHDPFLGSHHVALHPVQPGADQG</sequence>
<dbReference type="AlphaFoldDB" id="A0A645HXL9"/>
<name>A0A645HXL9_9ZZZZ</name>
<dbReference type="EMBL" id="VSSQ01101545">
    <property type="protein sequence ID" value="MPN43252.1"/>
    <property type="molecule type" value="Genomic_DNA"/>
</dbReference>
<comment type="caution">
    <text evidence="1">The sequence shown here is derived from an EMBL/GenBank/DDBJ whole genome shotgun (WGS) entry which is preliminary data.</text>
</comment>
<protein>
    <submittedName>
        <fullName evidence="1">Uncharacterized protein</fullName>
    </submittedName>
</protein>
<proteinExistence type="predicted"/>
<gene>
    <name evidence="1" type="ORF">SDC9_190811</name>
</gene>
<evidence type="ECO:0000313" key="1">
    <source>
        <dbReference type="EMBL" id="MPN43252.1"/>
    </source>
</evidence>